<protein>
    <recommendedName>
        <fullName evidence="5">Ig-like domain-containing protein</fullName>
    </recommendedName>
</protein>
<organism evidence="6 7">
    <name type="scientific">Rhynocoris fuscipes</name>
    <dbReference type="NCBI Taxonomy" id="488301"/>
    <lineage>
        <taxon>Eukaryota</taxon>
        <taxon>Metazoa</taxon>
        <taxon>Ecdysozoa</taxon>
        <taxon>Arthropoda</taxon>
        <taxon>Hexapoda</taxon>
        <taxon>Insecta</taxon>
        <taxon>Pterygota</taxon>
        <taxon>Neoptera</taxon>
        <taxon>Paraneoptera</taxon>
        <taxon>Hemiptera</taxon>
        <taxon>Heteroptera</taxon>
        <taxon>Panheteroptera</taxon>
        <taxon>Cimicomorpha</taxon>
        <taxon>Reduviidae</taxon>
        <taxon>Harpactorinae</taxon>
        <taxon>Harpactorini</taxon>
        <taxon>Rhynocoris</taxon>
    </lineage>
</organism>
<dbReference type="GO" id="GO:0008046">
    <property type="term" value="F:axon guidance receptor activity"/>
    <property type="evidence" value="ECO:0007669"/>
    <property type="project" value="TreeGrafter"/>
</dbReference>
<dbReference type="InterPro" id="IPR036116">
    <property type="entry name" value="FN3_sf"/>
</dbReference>
<accession>A0AAW1DIC1</accession>
<dbReference type="GO" id="GO:0007156">
    <property type="term" value="P:homophilic cell adhesion via plasma membrane adhesion molecules"/>
    <property type="evidence" value="ECO:0007669"/>
    <property type="project" value="TreeGrafter"/>
</dbReference>
<feature type="domain" description="Ig-like" evidence="5">
    <location>
        <begin position="35"/>
        <end position="123"/>
    </location>
</feature>
<evidence type="ECO:0000256" key="3">
    <source>
        <dbReference type="ARBA" id="ARBA00023319"/>
    </source>
</evidence>
<dbReference type="InterPro" id="IPR007110">
    <property type="entry name" value="Ig-like_dom"/>
</dbReference>
<dbReference type="InterPro" id="IPR013098">
    <property type="entry name" value="Ig_I-set"/>
</dbReference>
<keyword evidence="1" id="KW-0677">Repeat</keyword>
<keyword evidence="2" id="KW-1015">Disulfide bond</keyword>
<dbReference type="SUPFAM" id="SSF48726">
    <property type="entry name" value="Immunoglobulin"/>
    <property type="match status" value="3"/>
</dbReference>
<dbReference type="GO" id="GO:0043025">
    <property type="term" value="C:neuronal cell body"/>
    <property type="evidence" value="ECO:0007669"/>
    <property type="project" value="TreeGrafter"/>
</dbReference>
<feature type="domain" description="Ig-like" evidence="5">
    <location>
        <begin position="230"/>
        <end position="318"/>
    </location>
</feature>
<dbReference type="Pfam" id="PF13927">
    <property type="entry name" value="Ig_3"/>
    <property type="match status" value="1"/>
</dbReference>
<reference evidence="6 7" key="1">
    <citation type="submission" date="2022-12" db="EMBL/GenBank/DDBJ databases">
        <title>Chromosome-level genome assembly of true bugs.</title>
        <authorList>
            <person name="Ma L."/>
            <person name="Li H."/>
        </authorList>
    </citation>
    <scope>NUCLEOTIDE SEQUENCE [LARGE SCALE GENOMIC DNA]</scope>
    <source>
        <strain evidence="6">Lab_2022b</strain>
    </source>
</reference>
<name>A0AAW1DIC1_9HEMI</name>
<dbReference type="InterPro" id="IPR050958">
    <property type="entry name" value="Cell_Adh-Cytoskel_Orgn"/>
</dbReference>
<dbReference type="Gene3D" id="2.60.40.10">
    <property type="entry name" value="Immunoglobulins"/>
    <property type="match status" value="4"/>
</dbReference>
<dbReference type="InterPro" id="IPR003961">
    <property type="entry name" value="FN3_dom"/>
</dbReference>
<dbReference type="GO" id="GO:0030424">
    <property type="term" value="C:axon"/>
    <property type="evidence" value="ECO:0007669"/>
    <property type="project" value="TreeGrafter"/>
</dbReference>
<dbReference type="CDD" id="cd00096">
    <property type="entry name" value="Ig"/>
    <property type="match status" value="1"/>
</dbReference>
<dbReference type="SMART" id="SM00409">
    <property type="entry name" value="IG"/>
    <property type="match status" value="3"/>
</dbReference>
<evidence type="ECO:0000256" key="4">
    <source>
        <dbReference type="SAM" id="MobiDB-lite"/>
    </source>
</evidence>
<dbReference type="InterPro" id="IPR036179">
    <property type="entry name" value="Ig-like_dom_sf"/>
</dbReference>
<evidence type="ECO:0000259" key="5">
    <source>
        <dbReference type="PROSITE" id="PS50835"/>
    </source>
</evidence>
<dbReference type="InterPro" id="IPR013783">
    <property type="entry name" value="Ig-like_fold"/>
</dbReference>
<dbReference type="Pfam" id="PF00041">
    <property type="entry name" value="fn3"/>
    <property type="match status" value="1"/>
</dbReference>
<dbReference type="GO" id="GO:0005886">
    <property type="term" value="C:plasma membrane"/>
    <property type="evidence" value="ECO:0007669"/>
    <property type="project" value="TreeGrafter"/>
</dbReference>
<evidence type="ECO:0000256" key="2">
    <source>
        <dbReference type="ARBA" id="ARBA00023157"/>
    </source>
</evidence>
<sequence length="469" mass="52883">MFTAWGRPAENEGEEDDLMFNDGDDDIDDDESVAPRILSQGRNITVEPGQTVRLPCDIENVENAVVQWRRNFSTPIFFDGSKQLNEPRYTQTKSYTLEIHNVSSTDELPFSCQLLDENDQAITYWISVKDVGEANEPRGHGMPRVIRILPEKSKTLKKGELQTISCEVSGNPLPTITWTHKGKQLKEFEGKDRITIEGVTRKDAGKYVCTATNPNGQDSRSTELQVVYPPEIKMSNEAIIVGDGYESEIICTVHSHPQAQVTWMKGDEELVRTHRVTMESEGHDHFLRIAATTKTDYGFYTCIATNDLGESKKSVELSGKPGKPVFENSSYSEDSISSPVLSWKVKSFKPIEEFEVLYKKQHLDDWITAPLDESIKNDVPMNGVEHSYNYTFKDLEPGTYEAKVRAKNTYGWSDYSEVHRFAGNDIGRAMQSKLLEAASTDDHNGVSSLEISRISLVFLLSLLIAHRLQ</sequence>
<evidence type="ECO:0000313" key="6">
    <source>
        <dbReference type="EMBL" id="KAK9510152.1"/>
    </source>
</evidence>
<feature type="domain" description="Ig-like" evidence="5">
    <location>
        <begin position="143"/>
        <end position="225"/>
    </location>
</feature>
<gene>
    <name evidence="6" type="ORF">O3M35_004995</name>
</gene>
<proteinExistence type="predicted"/>
<comment type="caution">
    <text evidence="6">The sequence shown here is derived from an EMBL/GenBank/DDBJ whole genome shotgun (WGS) entry which is preliminary data.</text>
</comment>
<dbReference type="CDD" id="cd00063">
    <property type="entry name" value="FN3"/>
    <property type="match status" value="1"/>
</dbReference>
<feature type="region of interest" description="Disordered" evidence="4">
    <location>
        <begin position="1"/>
        <end position="31"/>
    </location>
</feature>
<keyword evidence="7" id="KW-1185">Reference proteome</keyword>
<dbReference type="SMART" id="SM00408">
    <property type="entry name" value="IGc2"/>
    <property type="match status" value="3"/>
</dbReference>
<dbReference type="InterPro" id="IPR003598">
    <property type="entry name" value="Ig_sub2"/>
</dbReference>
<feature type="compositionally biased region" description="Acidic residues" evidence="4">
    <location>
        <begin position="11"/>
        <end position="31"/>
    </location>
</feature>
<dbReference type="EMBL" id="JAPXFL010000002">
    <property type="protein sequence ID" value="KAK9510152.1"/>
    <property type="molecule type" value="Genomic_DNA"/>
</dbReference>
<dbReference type="Pfam" id="PF07679">
    <property type="entry name" value="I-set"/>
    <property type="match status" value="2"/>
</dbReference>
<keyword evidence="3" id="KW-0393">Immunoglobulin domain</keyword>
<dbReference type="FunFam" id="2.60.40.10:FF:000032">
    <property type="entry name" value="palladin isoform X1"/>
    <property type="match status" value="2"/>
</dbReference>
<dbReference type="GO" id="GO:0050808">
    <property type="term" value="P:synapse organization"/>
    <property type="evidence" value="ECO:0007669"/>
    <property type="project" value="TreeGrafter"/>
</dbReference>
<dbReference type="Proteomes" id="UP001461498">
    <property type="component" value="Unassembled WGS sequence"/>
</dbReference>
<dbReference type="PROSITE" id="PS50835">
    <property type="entry name" value="IG_LIKE"/>
    <property type="match status" value="3"/>
</dbReference>
<evidence type="ECO:0000313" key="7">
    <source>
        <dbReference type="Proteomes" id="UP001461498"/>
    </source>
</evidence>
<dbReference type="AlphaFoldDB" id="A0AAW1DIC1"/>
<dbReference type="SUPFAM" id="SSF49265">
    <property type="entry name" value="Fibronectin type III"/>
    <property type="match status" value="1"/>
</dbReference>
<dbReference type="PANTHER" id="PTHR45080">
    <property type="entry name" value="CONTACTIN 5"/>
    <property type="match status" value="1"/>
</dbReference>
<evidence type="ECO:0000256" key="1">
    <source>
        <dbReference type="ARBA" id="ARBA00022737"/>
    </source>
</evidence>
<dbReference type="SMART" id="SM00060">
    <property type="entry name" value="FN3"/>
    <property type="match status" value="1"/>
</dbReference>
<dbReference type="InterPro" id="IPR003599">
    <property type="entry name" value="Ig_sub"/>
</dbReference>
<dbReference type="PANTHER" id="PTHR45080:SF33">
    <property type="entry name" value="IG-LIKE DOMAIN-CONTAINING PROTEIN"/>
    <property type="match status" value="1"/>
</dbReference>